<sequence>MPQWLFPRTALSLTVVALASATGLLLVSPSVTCLALGLLSLAQLAAMRSAWRVACLIAAATLGLLTPGMMSYLLPEAWVATTTWQSLAARILPGATIETLRAPLLATVSLQLTALALILRSRARLGAPLLIIAATLLIGLQAIEPALHPDFIPLLHYATVWPALLVHAVLLLAHVVYALPYWRGKQYLTTALWLPLGLVIVSLLLWQQSHLQAERTLHQRAEARVQSVMTQLNRELTDHLDAMRRFTRSWALQTAPPDYRQWAHQAEGYQRDFDYLINIAFITPDSGIRQVYPATPDNLSLLGLRLFDVQPAGRRALEPALRDNREGSTDIIELLQGERGMIHYLPVMNAQQTHIGATAIALSFPLLADTLFKPLPKAEGLIQWHANGQILAQHGDATRPGPWTYHHRIALGDKRLTLSDQPRRDHLLSQLPRLPTISLVLGLAFAYLVYLVIYTLKQLGHHHRAMQHSNQSLQQEIRTRSELQREVEWLARHDELTGVANRRYFLDHVSEHQDKRPLSLALFDIDHFKRVNDQLGHLVGDDYLKRTAWLGEKLIGQHGGIFARYGGEEFVAWLPGLDVEAAQRVADTLRLQLADAHLPHADGNPITLSAGVVSVNDPQPVDMTRMMQTADEALYYAKRAGRNRVVPGRLGG</sequence>
<evidence type="ECO:0000313" key="7">
    <source>
        <dbReference type="EMBL" id="SDN81788.1"/>
    </source>
</evidence>
<keyword evidence="4" id="KW-0812">Transmembrane</keyword>
<dbReference type="Pfam" id="PF00990">
    <property type="entry name" value="GGDEF"/>
    <property type="match status" value="1"/>
</dbReference>
<protein>
    <recommendedName>
        <fullName evidence="2">diguanylate cyclase</fullName>
        <ecNumber evidence="2">2.7.7.65</ecNumber>
    </recommendedName>
</protein>
<evidence type="ECO:0000259" key="6">
    <source>
        <dbReference type="PROSITE" id="PS50887"/>
    </source>
</evidence>
<feature type="domain" description="CHASE" evidence="5">
    <location>
        <begin position="288"/>
        <end position="347"/>
    </location>
</feature>
<dbReference type="CDD" id="cd01949">
    <property type="entry name" value="GGDEF"/>
    <property type="match status" value="1"/>
</dbReference>
<comment type="cofactor">
    <cofactor evidence="1">
        <name>Mg(2+)</name>
        <dbReference type="ChEBI" id="CHEBI:18420"/>
    </cofactor>
</comment>
<dbReference type="NCBIfam" id="TIGR00254">
    <property type="entry name" value="GGDEF"/>
    <property type="match status" value="1"/>
</dbReference>
<organism evidence="7 8">
    <name type="scientific">Vreelandella arcis</name>
    <dbReference type="NCBI Taxonomy" id="416873"/>
    <lineage>
        <taxon>Bacteria</taxon>
        <taxon>Pseudomonadati</taxon>
        <taxon>Pseudomonadota</taxon>
        <taxon>Gammaproteobacteria</taxon>
        <taxon>Oceanospirillales</taxon>
        <taxon>Halomonadaceae</taxon>
        <taxon>Vreelandella</taxon>
    </lineage>
</organism>
<dbReference type="Proteomes" id="UP000199677">
    <property type="component" value="Unassembled WGS sequence"/>
</dbReference>
<keyword evidence="4" id="KW-0472">Membrane</keyword>
<proteinExistence type="predicted"/>
<name>A0A1H0EHD6_9GAMM</name>
<dbReference type="InterPro" id="IPR043128">
    <property type="entry name" value="Rev_trsase/Diguanyl_cyclase"/>
</dbReference>
<evidence type="ECO:0000256" key="2">
    <source>
        <dbReference type="ARBA" id="ARBA00012528"/>
    </source>
</evidence>
<dbReference type="PROSITE" id="PS50887">
    <property type="entry name" value="GGDEF"/>
    <property type="match status" value="1"/>
</dbReference>
<feature type="domain" description="GGDEF" evidence="6">
    <location>
        <begin position="516"/>
        <end position="650"/>
    </location>
</feature>
<dbReference type="SMART" id="SM01079">
    <property type="entry name" value="CHASE"/>
    <property type="match status" value="1"/>
</dbReference>
<keyword evidence="4" id="KW-1133">Transmembrane helix</keyword>
<evidence type="ECO:0000259" key="5">
    <source>
        <dbReference type="PROSITE" id="PS50839"/>
    </source>
</evidence>
<feature type="transmembrane region" description="Helical" evidence="4">
    <location>
        <begin position="155"/>
        <end position="180"/>
    </location>
</feature>
<evidence type="ECO:0000256" key="4">
    <source>
        <dbReference type="SAM" id="Phobius"/>
    </source>
</evidence>
<comment type="catalytic activity">
    <reaction evidence="3">
        <text>2 GTP = 3',3'-c-di-GMP + 2 diphosphate</text>
        <dbReference type="Rhea" id="RHEA:24898"/>
        <dbReference type="ChEBI" id="CHEBI:33019"/>
        <dbReference type="ChEBI" id="CHEBI:37565"/>
        <dbReference type="ChEBI" id="CHEBI:58805"/>
        <dbReference type="EC" id="2.7.7.65"/>
    </reaction>
</comment>
<dbReference type="PROSITE" id="PS50839">
    <property type="entry name" value="CHASE"/>
    <property type="match status" value="1"/>
</dbReference>
<feature type="transmembrane region" description="Helical" evidence="4">
    <location>
        <begin position="100"/>
        <end position="118"/>
    </location>
</feature>
<dbReference type="InterPro" id="IPR029787">
    <property type="entry name" value="Nucleotide_cyclase"/>
</dbReference>
<dbReference type="SUPFAM" id="SSF55073">
    <property type="entry name" value="Nucleotide cyclase"/>
    <property type="match status" value="1"/>
</dbReference>
<evidence type="ECO:0000256" key="1">
    <source>
        <dbReference type="ARBA" id="ARBA00001946"/>
    </source>
</evidence>
<dbReference type="RefSeq" id="WP_089706599.1">
    <property type="nucleotide sequence ID" value="NZ_FNII01000008.1"/>
</dbReference>
<dbReference type="EC" id="2.7.7.65" evidence="2"/>
<dbReference type="InterPro" id="IPR000160">
    <property type="entry name" value="GGDEF_dom"/>
</dbReference>
<dbReference type="STRING" id="416873.SAMN04487951_108154"/>
<feature type="transmembrane region" description="Helical" evidence="4">
    <location>
        <begin position="53"/>
        <end position="74"/>
    </location>
</feature>
<dbReference type="PANTHER" id="PTHR45138:SF9">
    <property type="entry name" value="DIGUANYLATE CYCLASE DGCM-RELATED"/>
    <property type="match status" value="1"/>
</dbReference>
<dbReference type="FunFam" id="3.30.70.270:FF:000001">
    <property type="entry name" value="Diguanylate cyclase domain protein"/>
    <property type="match status" value="1"/>
</dbReference>
<gene>
    <name evidence="7" type="ORF">SAMN04487951_108154</name>
</gene>
<reference evidence="8" key="1">
    <citation type="submission" date="2016-10" db="EMBL/GenBank/DDBJ databases">
        <authorList>
            <person name="Varghese N."/>
            <person name="Submissions S."/>
        </authorList>
    </citation>
    <scope>NUCLEOTIDE SEQUENCE [LARGE SCALE GENOMIC DNA]</scope>
    <source>
        <strain evidence="8">CGMCC 1.6494</strain>
    </source>
</reference>
<evidence type="ECO:0000256" key="3">
    <source>
        <dbReference type="ARBA" id="ARBA00034247"/>
    </source>
</evidence>
<dbReference type="SMART" id="SM00267">
    <property type="entry name" value="GGDEF"/>
    <property type="match status" value="1"/>
</dbReference>
<dbReference type="OrthoDB" id="9812260at2"/>
<feature type="transmembrane region" description="Helical" evidence="4">
    <location>
        <begin position="187"/>
        <end position="206"/>
    </location>
</feature>
<dbReference type="GO" id="GO:0052621">
    <property type="term" value="F:diguanylate cyclase activity"/>
    <property type="evidence" value="ECO:0007669"/>
    <property type="project" value="UniProtKB-EC"/>
</dbReference>
<keyword evidence="8" id="KW-1185">Reference proteome</keyword>
<dbReference type="AlphaFoldDB" id="A0A1H0EHD6"/>
<dbReference type="InterPro" id="IPR050469">
    <property type="entry name" value="Diguanylate_Cyclase"/>
</dbReference>
<feature type="transmembrane region" description="Helical" evidence="4">
    <location>
        <begin position="125"/>
        <end position="143"/>
    </location>
</feature>
<dbReference type="Gene3D" id="3.30.70.270">
    <property type="match status" value="1"/>
</dbReference>
<dbReference type="EMBL" id="FNII01000008">
    <property type="protein sequence ID" value="SDN81788.1"/>
    <property type="molecule type" value="Genomic_DNA"/>
</dbReference>
<accession>A0A1H0EHD6</accession>
<feature type="transmembrane region" description="Helical" evidence="4">
    <location>
        <begin position="437"/>
        <end position="456"/>
    </location>
</feature>
<feature type="transmembrane region" description="Helical" evidence="4">
    <location>
        <begin position="12"/>
        <end position="41"/>
    </location>
</feature>
<dbReference type="PANTHER" id="PTHR45138">
    <property type="entry name" value="REGULATORY COMPONENTS OF SENSORY TRANSDUCTION SYSTEM"/>
    <property type="match status" value="1"/>
</dbReference>
<evidence type="ECO:0000313" key="8">
    <source>
        <dbReference type="Proteomes" id="UP000199677"/>
    </source>
</evidence>
<dbReference type="InterPro" id="IPR006189">
    <property type="entry name" value="CHASE_dom"/>
</dbReference>